<feature type="compositionally biased region" description="Basic and acidic residues" evidence="1">
    <location>
        <begin position="173"/>
        <end position="235"/>
    </location>
</feature>
<evidence type="ECO:0000313" key="3">
    <source>
        <dbReference type="Proteomes" id="UP000649617"/>
    </source>
</evidence>
<evidence type="ECO:0000313" key="2">
    <source>
        <dbReference type="EMBL" id="CAE7328697.1"/>
    </source>
</evidence>
<keyword evidence="3" id="KW-1185">Reference proteome</keyword>
<feature type="compositionally biased region" description="Low complexity" evidence="1">
    <location>
        <begin position="163"/>
        <end position="172"/>
    </location>
</feature>
<dbReference type="EMBL" id="CAJNIZ010012058">
    <property type="protein sequence ID" value="CAE7328697.1"/>
    <property type="molecule type" value="Genomic_DNA"/>
</dbReference>
<feature type="region of interest" description="Disordered" evidence="1">
    <location>
        <begin position="161"/>
        <end position="249"/>
    </location>
</feature>
<accession>A0A812NXC8</accession>
<dbReference type="AlphaFoldDB" id="A0A812NXC8"/>
<reference evidence="2" key="1">
    <citation type="submission" date="2021-02" db="EMBL/GenBank/DDBJ databases">
        <authorList>
            <person name="Dougan E. K."/>
            <person name="Rhodes N."/>
            <person name="Thang M."/>
            <person name="Chan C."/>
        </authorList>
    </citation>
    <scope>NUCLEOTIDE SEQUENCE</scope>
</reference>
<organism evidence="2 3">
    <name type="scientific">Symbiodinium pilosum</name>
    <name type="common">Dinoflagellate</name>
    <dbReference type="NCBI Taxonomy" id="2952"/>
    <lineage>
        <taxon>Eukaryota</taxon>
        <taxon>Sar</taxon>
        <taxon>Alveolata</taxon>
        <taxon>Dinophyceae</taxon>
        <taxon>Suessiales</taxon>
        <taxon>Symbiodiniaceae</taxon>
        <taxon>Symbiodinium</taxon>
    </lineage>
</organism>
<dbReference type="Proteomes" id="UP000649617">
    <property type="component" value="Unassembled WGS sequence"/>
</dbReference>
<name>A0A812NXC8_SYMPI</name>
<comment type="caution">
    <text evidence="2">The sequence shown here is derived from an EMBL/GenBank/DDBJ whole genome shotgun (WGS) entry which is preliminary data.</text>
</comment>
<protein>
    <submittedName>
        <fullName evidence="2">Eif4g protein</fullName>
    </submittedName>
</protein>
<gene>
    <name evidence="2" type="primary">eif4g</name>
    <name evidence="2" type="ORF">SPIL2461_LOCUS7616</name>
</gene>
<feature type="non-terminal residue" evidence="2">
    <location>
        <position position="249"/>
    </location>
</feature>
<sequence>MPGRSFVFVVPSQLCSVAAGAADIAAHSAVTVNVARLMDGRPRADVEPDPHISDMLIHAGHADGLSCVESRSNRRQLRTVLLNRTVGREEASLPKPMPSLLLAHWPQLHKISNAICKAQTAKLCANWALTAAPLGEPLEMEAHLQERPLVHKVPDAEEPQVIAAQSSPAPKASAKEAEPVSKAEPSKAEPPKAEPPKAEPPKAEPAKAEPAKAEPAKAEPAKTEPAKAEPSLKVEELEDAPPESEAHQK</sequence>
<proteinExistence type="predicted"/>
<evidence type="ECO:0000256" key="1">
    <source>
        <dbReference type="SAM" id="MobiDB-lite"/>
    </source>
</evidence>